<evidence type="ECO:0000256" key="1">
    <source>
        <dbReference type="SAM" id="SignalP"/>
    </source>
</evidence>
<name>A0A061F006_THECC</name>
<gene>
    <name evidence="2" type="ORF">TCM_025571</name>
</gene>
<evidence type="ECO:0000313" key="2">
    <source>
        <dbReference type="EMBL" id="EOY10218.1"/>
    </source>
</evidence>
<dbReference type="Gramene" id="EOY10218">
    <property type="protein sequence ID" value="EOY10218"/>
    <property type="gene ID" value="TCM_025571"/>
</dbReference>
<dbReference type="AlphaFoldDB" id="A0A061F006"/>
<dbReference type="OMA" id="QVWAIFM"/>
<feature type="signal peptide" evidence="1">
    <location>
        <begin position="1"/>
        <end position="25"/>
    </location>
</feature>
<dbReference type="InParanoid" id="A0A061F006"/>
<reference evidence="2 3" key="1">
    <citation type="journal article" date="2013" name="Genome Biol.">
        <title>The genome sequence of the most widely cultivated cacao type and its use to identify candidate genes regulating pod color.</title>
        <authorList>
            <person name="Motamayor J.C."/>
            <person name="Mockaitis K."/>
            <person name="Schmutz J."/>
            <person name="Haiminen N."/>
            <person name="Iii D.L."/>
            <person name="Cornejo O."/>
            <person name="Findley S.D."/>
            <person name="Zheng P."/>
            <person name="Utro F."/>
            <person name="Royaert S."/>
            <person name="Saski C."/>
            <person name="Jenkins J."/>
            <person name="Podicheti R."/>
            <person name="Zhao M."/>
            <person name="Scheffler B.E."/>
            <person name="Stack J.C."/>
            <person name="Feltus F.A."/>
            <person name="Mustiga G.M."/>
            <person name="Amores F."/>
            <person name="Phillips W."/>
            <person name="Marelli J.P."/>
            <person name="May G.D."/>
            <person name="Shapiro H."/>
            <person name="Ma J."/>
            <person name="Bustamante C.D."/>
            <person name="Schnell R.J."/>
            <person name="Main D."/>
            <person name="Gilbert D."/>
            <person name="Parida L."/>
            <person name="Kuhn D.N."/>
        </authorList>
    </citation>
    <scope>NUCLEOTIDE SEQUENCE [LARGE SCALE GENOMIC DNA]</scope>
    <source>
        <strain evidence="3">cv. Matina 1-6</strain>
    </source>
</reference>
<keyword evidence="1" id="KW-0732">Signal</keyword>
<protein>
    <submittedName>
        <fullName evidence="2">Uncharacterized protein isoform 2</fullName>
    </submittedName>
</protein>
<organism evidence="2 3">
    <name type="scientific">Theobroma cacao</name>
    <name type="common">Cacao</name>
    <name type="synonym">Cocoa</name>
    <dbReference type="NCBI Taxonomy" id="3641"/>
    <lineage>
        <taxon>Eukaryota</taxon>
        <taxon>Viridiplantae</taxon>
        <taxon>Streptophyta</taxon>
        <taxon>Embryophyta</taxon>
        <taxon>Tracheophyta</taxon>
        <taxon>Spermatophyta</taxon>
        <taxon>Magnoliopsida</taxon>
        <taxon>eudicotyledons</taxon>
        <taxon>Gunneridae</taxon>
        <taxon>Pentapetalae</taxon>
        <taxon>rosids</taxon>
        <taxon>malvids</taxon>
        <taxon>Malvales</taxon>
        <taxon>Malvaceae</taxon>
        <taxon>Byttnerioideae</taxon>
        <taxon>Theobroma</taxon>
    </lineage>
</organism>
<sequence length="76" mass="8138">MKNIQVWAIFMLLVLLFAAGKEVTAMGLPGKTCASTIKLAGCKNDNCLKLCKQTHGESIYVKGACFGDGCLCLHLC</sequence>
<proteinExistence type="predicted"/>
<accession>A0A061F006</accession>
<feature type="chain" id="PRO_5001597481" evidence="1">
    <location>
        <begin position="26"/>
        <end position="76"/>
    </location>
</feature>
<keyword evidence="3" id="KW-1185">Reference proteome</keyword>
<dbReference type="Proteomes" id="UP000026915">
    <property type="component" value="Chromosome 5"/>
</dbReference>
<dbReference type="EMBL" id="CM001883">
    <property type="protein sequence ID" value="EOY10218.1"/>
    <property type="molecule type" value="Genomic_DNA"/>
</dbReference>
<evidence type="ECO:0000313" key="3">
    <source>
        <dbReference type="Proteomes" id="UP000026915"/>
    </source>
</evidence>